<dbReference type="EMBL" id="JAGMVJ010000007">
    <property type="protein sequence ID" value="KAH7089022.1"/>
    <property type="molecule type" value="Genomic_DNA"/>
</dbReference>
<feature type="domain" description="Heterokaryon incompatibility" evidence="1">
    <location>
        <begin position="204"/>
        <end position="351"/>
    </location>
</feature>
<sequence>MAGNTAQADDDLCKECASLKLSVHDFLSSVDNVSRNTSERTSFHKIALPATNILSGRRCRFCRFLIAAFVDCNPQALGKESPLWDGVDCTLEWVQDGRSIGQIGKNTALTRRLRLSTTNKSISDAYLVLMAPEGQSHRFLGRSINPLRIDVNMIRRWLRDCEMYHGTKCAPLSATSTERLLKNPRFRVIDVWSECVVTGIDGPFIALSYVWGDVQPHRLTKSNAHQFFRPGALTEMSLQILRTIRDALEVTKQLGYRYIWIDSYCIIQDDVDDTTTMIQLMDMIYTAASLTICAAEGAAAHSGISGILAANRNSPQITVQYEKDVCLMASESAESYIARSVWNSRAWTFQERLCSTRSLVFAEGRAFFQCRTSSMREDIHMESTTSNDYDSGWSLELKDVPGRLFSENPVRQYTKCTELFTERKMAYDNDKLKAFSAIQSILSNNMNSDFHFALPTAYFDFALLWIPLTPTRRLPGFPSWSWCGWGAKVEYKYQTLEGGFANLHEWCNTRTWITWYRKASQSDRFEYIWDGRRGGLPGRWSGYTVQ</sequence>
<dbReference type="PANTHER" id="PTHR33112">
    <property type="entry name" value="DOMAIN PROTEIN, PUTATIVE-RELATED"/>
    <property type="match status" value="1"/>
</dbReference>
<evidence type="ECO:0000313" key="2">
    <source>
        <dbReference type="EMBL" id="KAH7089022.1"/>
    </source>
</evidence>
<evidence type="ECO:0000259" key="1">
    <source>
        <dbReference type="Pfam" id="PF06985"/>
    </source>
</evidence>
<dbReference type="OrthoDB" id="5135333at2759"/>
<accession>A0A8K0RAD8</accession>
<keyword evidence="3" id="KW-1185">Reference proteome</keyword>
<dbReference type="InterPro" id="IPR010730">
    <property type="entry name" value="HET"/>
</dbReference>
<dbReference type="Proteomes" id="UP000813461">
    <property type="component" value="Unassembled WGS sequence"/>
</dbReference>
<protein>
    <submittedName>
        <fullName evidence="2">Heterokaryon incompatibility protein-domain-containing protein</fullName>
    </submittedName>
</protein>
<gene>
    <name evidence="2" type="ORF">FB567DRAFT_322826</name>
</gene>
<organism evidence="2 3">
    <name type="scientific">Paraphoma chrysanthemicola</name>
    <dbReference type="NCBI Taxonomy" id="798071"/>
    <lineage>
        <taxon>Eukaryota</taxon>
        <taxon>Fungi</taxon>
        <taxon>Dikarya</taxon>
        <taxon>Ascomycota</taxon>
        <taxon>Pezizomycotina</taxon>
        <taxon>Dothideomycetes</taxon>
        <taxon>Pleosporomycetidae</taxon>
        <taxon>Pleosporales</taxon>
        <taxon>Pleosporineae</taxon>
        <taxon>Phaeosphaeriaceae</taxon>
        <taxon>Paraphoma</taxon>
    </lineage>
</organism>
<comment type="caution">
    <text evidence="2">The sequence shown here is derived from an EMBL/GenBank/DDBJ whole genome shotgun (WGS) entry which is preliminary data.</text>
</comment>
<dbReference type="PANTHER" id="PTHR33112:SF12">
    <property type="entry name" value="HETEROKARYON INCOMPATIBILITY DOMAIN-CONTAINING PROTEIN"/>
    <property type="match status" value="1"/>
</dbReference>
<name>A0A8K0RAD8_9PLEO</name>
<reference evidence="2" key="1">
    <citation type="journal article" date="2021" name="Nat. Commun.">
        <title>Genetic determinants of endophytism in the Arabidopsis root mycobiome.</title>
        <authorList>
            <person name="Mesny F."/>
            <person name="Miyauchi S."/>
            <person name="Thiergart T."/>
            <person name="Pickel B."/>
            <person name="Atanasova L."/>
            <person name="Karlsson M."/>
            <person name="Huettel B."/>
            <person name="Barry K.W."/>
            <person name="Haridas S."/>
            <person name="Chen C."/>
            <person name="Bauer D."/>
            <person name="Andreopoulos W."/>
            <person name="Pangilinan J."/>
            <person name="LaButti K."/>
            <person name="Riley R."/>
            <person name="Lipzen A."/>
            <person name="Clum A."/>
            <person name="Drula E."/>
            <person name="Henrissat B."/>
            <person name="Kohler A."/>
            <person name="Grigoriev I.V."/>
            <person name="Martin F.M."/>
            <person name="Hacquard S."/>
        </authorList>
    </citation>
    <scope>NUCLEOTIDE SEQUENCE</scope>
    <source>
        <strain evidence="2">MPI-SDFR-AT-0120</strain>
    </source>
</reference>
<evidence type="ECO:0000313" key="3">
    <source>
        <dbReference type="Proteomes" id="UP000813461"/>
    </source>
</evidence>
<dbReference type="AlphaFoldDB" id="A0A8K0RAD8"/>
<proteinExistence type="predicted"/>
<dbReference type="Pfam" id="PF06985">
    <property type="entry name" value="HET"/>
    <property type="match status" value="1"/>
</dbReference>